<accession>A0AA44WFH8</accession>
<organism evidence="2 3">
    <name type="scientific">Verticillium dahliae</name>
    <name type="common">Verticillium wilt</name>
    <dbReference type="NCBI Taxonomy" id="27337"/>
    <lineage>
        <taxon>Eukaryota</taxon>
        <taxon>Fungi</taxon>
        <taxon>Dikarya</taxon>
        <taxon>Ascomycota</taxon>
        <taxon>Pezizomycotina</taxon>
        <taxon>Sordariomycetes</taxon>
        <taxon>Hypocreomycetidae</taxon>
        <taxon>Glomerellales</taxon>
        <taxon>Plectosphaerellaceae</taxon>
        <taxon>Verticillium</taxon>
    </lineage>
</organism>
<dbReference type="AlphaFoldDB" id="A0AA44WFH8"/>
<reference evidence="2 3" key="1">
    <citation type="submission" date="2017-12" db="EMBL/GenBank/DDBJ databases">
        <title>Comparative genomics yields insights into virulence evolution of Verticillium dahliae.</title>
        <authorList>
            <person name="Fan R."/>
            <person name="Armitage A.D."/>
            <person name="Cascant-Lopez E."/>
            <person name="Sobczyk M."/>
            <person name="Cockerton H.M."/>
            <person name="Harrison R.J."/>
        </authorList>
    </citation>
    <scope>NUCLEOTIDE SEQUENCE [LARGE SCALE GENOMIC DNA]</scope>
    <source>
        <strain evidence="2 3">12008</strain>
    </source>
</reference>
<comment type="caution">
    <text evidence="2">The sequence shown here is derived from an EMBL/GenBank/DDBJ whole genome shotgun (WGS) entry which is preliminary data.</text>
</comment>
<evidence type="ECO:0000313" key="2">
    <source>
        <dbReference type="EMBL" id="PNH30784.1"/>
    </source>
</evidence>
<gene>
    <name evidence="2" type="ORF">BJF96_g5978</name>
</gene>
<evidence type="ECO:0000256" key="1">
    <source>
        <dbReference type="SAM" id="MobiDB-lite"/>
    </source>
</evidence>
<name>A0AA44WFH8_VERDA</name>
<feature type="region of interest" description="Disordered" evidence="1">
    <location>
        <begin position="1"/>
        <end position="29"/>
    </location>
</feature>
<evidence type="ECO:0000313" key="3">
    <source>
        <dbReference type="Proteomes" id="UP000236305"/>
    </source>
</evidence>
<sequence>MLRRGIPGVSSSAAGYFHKESVRQAGSKN</sequence>
<dbReference type="EMBL" id="MPSH01000019">
    <property type="protein sequence ID" value="PNH30784.1"/>
    <property type="molecule type" value="Genomic_DNA"/>
</dbReference>
<proteinExistence type="predicted"/>
<dbReference type="Proteomes" id="UP000236305">
    <property type="component" value="Unassembled WGS sequence"/>
</dbReference>
<protein>
    <submittedName>
        <fullName evidence="2">Uncharacterized protein</fullName>
    </submittedName>
</protein>